<dbReference type="STRING" id="1834516.BL253_25780"/>
<reference evidence="4" key="1">
    <citation type="submission" date="2016-10" db="EMBL/GenBank/DDBJ databases">
        <title>Frankia sp. NRRL B-16386 Genome sequencing.</title>
        <authorList>
            <person name="Ghodhbane-Gtari F."/>
            <person name="Swanson E."/>
            <person name="Gueddou A."/>
            <person name="Hezbri K."/>
            <person name="Ktari K."/>
            <person name="Nouioui I."/>
            <person name="Morris K."/>
            <person name="Simpson S."/>
            <person name="Abebe-Akele F."/>
            <person name="Thomas K."/>
            <person name="Gtari M."/>
            <person name="Tisa L.S."/>
        </authorList>
    </citation>
    <scope>NUCLEOTIDE SEQUENCE [LARGE SCALE GENOMIC DNA]</scope>
    <source>
        <strain evidence="4">NRRL B-16386</strain>
    </source>
</reference>
<keyword evidence="4" id="KW-1185">Reference proteome</keyword>
<protein>
    <submittedName>
        <fullName evidence="3">Uncharacterized protein</fullName>
    </submittedName>
</protein>
<proteinExistence type="predicted"/>
<dbReference type="AlphaFoldDB" id="A0A1V2I5W9"/>
<comment type="caution">
    <text evidence="3">The sequence shown here is derived from an EMBL/GenBank/DDBJ whole genome shotgun (WGS) entry which is preliminary data.</text>
</comment>
<feature type="region of interest" description="Disordered" evidence="1">
    <location>
        <begin position="173"/>
        <end position="281"/>
    </location>
</feature>
<feature type="transmembrane region" description="Helical" evidence="2">
    <location>
        <begin position="27"/>
        <end position="47"/>
    </location>
</feature>
<feature type="transmembrane region" description="Helical" evidence="2">
    <location>
        <begin position="104"/>
        <end position="127"/>
    </location>
</feature>
<evidence type="ECO:0000256" key="2">
    <source>
        <dbReference type="SAM" id="Phobius"/>
    </source>
</evidence>
<name>A0A1V2I5W9_9ACTN</name>
<evidence type="ECO:0000313" key="3">
    <source>
        <dbReference type="EMBL" id="ONH26031.1"/>
    </source>
</evidence>
<dbReference type="Proteomes" id="UP000188929">
    <property type="component" value="Unassembled WGS sequence"/>
</dbReference>
<keyword evidence="2" id="KW-0812">Transmembrane</keyword>
<feature type="compositionally biased region" description="Basic and acidic residues" evidence="1">
    <location>
        <begin position="248"/>
        <end position="281"/>
    </location>
</feature>
<feature type="transmembrane region" description="Helical" evidence="2">
    <location>
        <begin position="67"/>
        <end position="92"/>
    </location>
</feature>
<keyword evidence="2" id="KW-0472">Membrane</keyword>
<evidence type="ECO:0000313" key="4">
    <source>
        <dbReference type="Proteomes" id="UP000188929"/>
    </source>
</evidence>
<organism evidence="3 4">
    <name type="scientific">Pseudofrankia asymbiotica</name>
    <dbReference type="NCBI Taxonomy" id="1834516"/>
    <lineage>
        <taxon>Bacteria</taxon>
        <taxon>Bacillati</taxon>
        <taxon>Actinomycetota</taxon>
        <taxon>Actinomycetes</taxon>
        <taxon>Frankiales</taxon>
        <taxon>Frankiaceae</taxon>
        <taxon>Pseudofrankia</taxon>
    </lineage>
</organism>
<accession>A0A1V2I5W9</accession>
<feature type="compositionally biased region" description="Gly residues" evidence="1">
    <location>
        <begin position="177"/>
        <end position="191"/>
    </location>
</feature>
<feature type="compositionally biased region" description="Basic and acidic residues" evidence="1">
    <location>
        <begin position="194"/>
        <end position="208"/>
    </location>
</feature>
<evidence type="ECO:0000256" key="1">
    <source>
        <dbReference type="SAM" id="MobiDB-lite"/>
    </source>
</evidence>
<gene>
    <name evidence="3" type="ORF">BL253_25780</name>
</gene>
<keyword evidence="2" id="KW-1133">Transmembrane helix</keyword>
<dbReference type="EMBL" id="MOMC01000054">
    <property type="protein sequence ID" value="ONH26031.1"/>
    <property type="molecule type" value="Genomic_DNA"/>
</dbReference>
<feature type="transmembrane region" description="Helical" evidence="2">
    <location>
        <begin position="147"/>
        <end position="167"/>
    </location>
</feature>
<sequence>MAGRGHAAHDSPGLAAHQGRGMKGTDLGIIGLGILGLIFSFLPWFGVRYSGYNAYGQSQTWRSNLNAWQSGALAWVPIVLMLVAAALAAAYLLSRGKMSGLGSIPLSTAIATASIVALVLIIVRWISLPRVHGSYLGYPGISSGARYGLILGLITSILMTLLALRRVKASGETGRGRMAGGERGPAMGGYTGRSAERGRALDREREYSGGEYPGGRRVGGQDAGQPVDRGRQEGGYTERGVDQPYPERGADRGVDRGADRGVDRGTDRDPGDRFTDERWER</sequence>
<feature type="compositionally biased region" description="Gly residues" evidence="1">
    <location>
        <begin position="211"/>
        <end position="222"/>
    </location>
</feature>